<feature type="repeat" description="WD" evidence="13">
    <location>
        <begin position="42"/>
        <end position="83"/>
    </location>
</feature>
<dbReference type="Proteomes" id="UP000824782">
    <property type="component" value="Unassembled WGS sequence"/>
</dbReference>
<gene>
    <name evidence="14" type="ORF">GDO81_021521</name>
</gene>
<dbReference type="SUPFAM" id="SSF50978">
    <property type="entry name" value="WD40 repeat-like"/>
    <property type="match status" value="1"/>
</dbReference>
<reference evidence="14" key="1">
    <citation type="thesis" date="2020" institute="ProQuest LLC" country="789 East Eisenhower Parkway, Ann Arbor, MI, USA">
        <title>Comparative Genomics and Chromosome Evolution.</title>
        <authorList>
            <person name="Mudd A.B."/>
        </authorList>
    </citation>
    <scope>NUCLEOTIDE SEQUENCE</scope>
    <source>
        <strain evidence="14">237g6f4</strain>
        <tissue evidence="14">Blood</tissue>
    </source>
</reference>
<comment type="function">
    <text evidence="11">Microtubule inner protein (MIP) part of the dynein-decorated doublet microtubules (DMTs) in cilia axoneme. Important for proper ciliary and flagellar beating. May act in cooperation with CFAP45 and axonemal dynein subunit DNAH11. May play a role in cell growth and/or survival.</text>
</comment>
<evidence type="ECO:0000256" key="9">
    <source>
        <dbReference type="ARBA" id="ARBA00029456"/>
    </source>
</evidence>
<evidence type="ECO:0000256" key="3">
    <source>
        <dbReference type="ARBA" id="ARBA00022490"/>
    </source>
</evidence>
<evidence type="ECO:0000256" key="2">
    <source>
        <dbReference type="ARBA" id="ARBA00004496"/>
    </source>
</evidence>
<evidence type="ECO:0000313" key="14">
    <source>
        <dbReference type="EMBL" id="KAG8544985.1"/>
    </source>
</evidence>
<keyword evidence="4 13" id="KW-0853">WD repeat</keyword>
<keyword evidence="5" id="KW-0677">Repeat</keyword>
<evidence type="ECO:0000256" key="7">
    <source>
        <dbReference type="ARBA" id="ARBA00023069"/>
    </source>
</evidence>
<evidence type="ECO:0000256" key="13">
    <source>
        <dbReference type="PROSITE-ProRule" id="PRU00221"/>
    </source>
</evidence>
<protein>
    <recommendedName>
        <fullName evidence="10">Cilia- and flagella-associated protein 52</fullName>
    </recommendedName>
</protein>
<dbReference type="InterPro" id="IPR001680">
    <property type="entry name" value="WD40_rpt"/>
</dbReference>
<name>A0AAV6ZC73_ENGPU</name>
<keyword evidence="8" id="KW-0966">Cell projection</keyword>
<accession>A0AAV6ZC73</accession>
<organism evidence="14 15">
    <name type="scientific">Engystomops pustulosus</name>
    <name type="common">Tungara frog</name>
    <name type="synonym">Physalaemus pustulosus</name>
    <dbReference type="NCBI Taxonomy" id="76066"/>
    <lineage>
        <taxon>Eukaryota</taxon>
        <taxon>Metazoa</taxon>
        <taxon>Chordata</taxon>
        <taxon>Craniata</taxon>
        <taxon>Vertebrata</taxon>
        <taxon>Euteleostomi</taxon>
        <taxon>Amphibia</taxon>
        <taxon>Batrachia</taxon>
        <taxon>Anura</taxon>
        <taxon>Neobatrachia</taxon>
        <taxon>Hyloidea</taxon>
        <taxon>Leptodactylidae</taxon>
        <taxon>Leiuperinae</taxon>
        <taxon>Engystomops</taxon>
    </lineage>
</organism>
<dbReference type="PANTHER" id="PTHR13720:SF14">
    <property type="entry name" value="CILIA- AND FLAGELLA-ASSOCIATED PROTEIN 52"/>
    <property type="match status" value="1"/>
</dbReference>
<dbReference type="EMBL" id="WNYA01001852">
    <property type="protein sequence ID" value="KAG8544985.1"/>
    <property type="molecule type" value="Genomic_DNA"/>
</dbReference>
<feature type="non-terminal residue" evidence="14">
    <location>
        <position position="119"/>
    </location>
</feature>
<proteinExistence type="inferred from homology"/>
<dbReference type="InterPro" id="IPR019775">
    <property type="entry name" value="WD40_repeat_CS"/>
</dbReference>
<dbReference type="SMART" id="SM00320">
    <property type="entry name" value="WD40"/>
    <property type="match status" value="2"/>
</dbReference>
<evidence type="ECO:0000256" key="8">
    <source>
        <dbReference type="ARBA" id="ARBA00023273"/>
    </source>
</evidence>
<dbReference type="Pfam" id="PF00400">
    <property type="entry name" value="WD40"/>
    <property type="match status" value="2"/>
</dbReference>
<dbReference type="InterPro" id="IPR036322">
    <property type="entry name" value="WD40_repeat_dom_sf"/>
</dbReference>
<dbReference type="PROSITE" id="PS00678">
    <property type="entry name" value="WD_REPEATS_1"/>
    <property type="match status" value="2"/>
</dbReference>
<dbReference type="AlphaFoldDB" id="A0AAV6ZC73"/>
<dbReference type="PANTHER" id="PTHR13720">
    <property type="entry name" value="WD-40 REPEAT PROTEIN"/>
    <property type="match status" value="1"/>
</dbReference>
<keyword evidence="6" id="KW-0282">Flagellum</keyword>
<comment type="caution">
    <text evidence="14">The sequence shown here is derived from an EMBL/GenBank/DDBJ whole genome shotgun (WGS) entry which is preliminary data.</text>
</comment>
<evidence type="ECO:0000256" key="10">
    <source>
        <dbReference type="ARBA" id="ARBA00029552"/>
    </source>
</evidence>
<evidence type="ECO:0000256" key="11">
    <source>
        <dbReference type="ARBA" id="ARBA00046056"/>
    </source>
</evidence>
<sequence>MLLCIVPGEISVSELVIVSLGWNDGKIRAFTPESGRLMYQIENAHTNGVTAIAATSDCRRIVSGGGDGRVRLWEIGKESQRLVESMKEHKSAVSCIKLKSNNRECVTASSDGTCIIWDL</sequence>
<dbReference type="GO" id="GO:0005930">
    <property type="term" value="C:axoneme"/>
    <property type="evidence" value="ECO:0007669"/>
    <property type="project" value="UniProtKB-ARBA"/>
</dbReference>
<evidence type="ECO:0000256" key="1">
    <source>
        <dbReference type="ARBA" id="ARBA00004230"/>
    </source>
</evidence>
<dbReference type="InterPro" id="IPR015943">
    <property type="entry name" value="WD40/YVTN_repeat-like_dom_sf"/>
</dbReference>
<comment type="subunit">
    <text evidence="12">Microtubule inner protein component of sperm flagellar doublet microtubules. Interacts with BRCA2. Interacts with the CCT chaperonin complex. Interacts with HSP70. Interacts with AK8. Interacts with CFAP45. Interacts with DNAI1. Interacts with IQDC.</text>
</comment>
<dbReference type="PROSITE" id="PS50082">
    <property type="entry name" value="WD_REPEATS_2"/>
    <property type="match status" value="2"/>
</dbReference>
<comment type="similarity">
    <text evidence="9">Belongs to the CFAP52 family.</text>
</comment>
<dbReference type="GO" id="GO:0031514">
    <property type="term" value="C:motile cilium"/>
    <property type="evidence" value="ECO:0007669"/>
    <property type="project" value="UniProtKB-SubCell"/>
</dbReference>
<evidence type="ECO:0000256" key="12">
    <source>
        <dbReference type="ARBA" id="ARBA00047117"/>
    </source>
</evidence>
<evidence type="ECO:0000313" key="15">
    <source>
        <dbReference type="Proteomes" id="UP000824782"/>
    </source>
</evidence>
<dbReference type="InterPro" id="IPR050630">
    <property type="entry name" value="WD_repeat_EMAP"/>
</dbReference>
<keyword evidence="3" id="KW-0963">Cytoplasm</keyword>
<keyword evidence="15" id="KW-1185">Reference proteome</keyword>
<evidence type="ECO:0000256" key="6">
    <source>
        <dbReference type="ARBA" id="ARBA00022846"/>
    </source>
</evidence>
<evidence type="ECO:0000256" key="5">
    <source>
        <dbReference type="ARBA" id="ARBA00022737"/>
    </source>
</evidence>
<feature type="repeat" description="WD" evidence="13">
    <location>
        <begin position="86"/>
        <end position="119"/>
    </location>
</feature>
<keyword evidence="7" id="KW-0969">Cilium</keyword>
<dbReference type="PROSITE" id="PS50294">
    <property type="entry name" value="WD_REPEATS_REGION"/>
    <property type="match status" value="2"/>
</dbReference>
<dbReference type="Gene3D" id="2.130.10.10">
    <property type="entry name" value="YVTN repeat-like/Quinoprotein amine dehydrogenase"/>
    <property type="match status" value="1"/>
</dbReference>
<comment type="subcellular location">
    <subcellularLocation>
        <location evidence="1">Cell projection</location>
        <location evidence="1">Cilium</location>
        <location evidence="1">Flagellum</location>
    </subcellularLocation>
    <subcellularLocation>
        <location evidence="2">Cytoplasm</location>
    </subcellularLocation>
</comment>
<evidence type="ECO:0000256" key="4">
    <source>
        <dbReference type="ARBA" id="ARBA00022574"/>
    </source>
</evidence>